<dbReference type="InterPro" id="IPR036188">
    <property type="entry name" value="FAD/NAD-bd_sf"/>
</dbReference>
<dbReference type="InterPro" id="IPR038732">
    <property type="entry name" value="HpyO/CreE_NAD-binding"/>
</dbReference>
<dbReference type="PANTHER" id="PTHR40254">
    <property type="entry name" value="BLR0577 PROTEIN"/>
    <property type="match status" value="1"/>
</dbReference>
<evidence type="ECO:0000313" key="2">
    <source>
        <dbReference type="EMBL" id="XBV47082.1"/>
    </source>
</evidence>
<protein>
    <submittedName>
        <fullName evidence="2">FAD/NAD(P)-binding protein</fullName>
    </submittedName>
</protein>
<dbReference type="Pfam" id="PF13454">
    <property type="entry name" value="NAD_binding_9"/>
    <property type="match status" value="1"/>
</dbReference>
<dbReference type="AlphaFoldDB" id="A0AAU7U2K1"/>
<reference evidence="2" key="1">
    <citation type="submission" date="2024-06" db="EMBL/GenBank/DDBJ databases">
        <title>Multiomics insights into the TNT degradation mechanism by Pantoea sp. BJ2 isolated from an ammunition destruction site.</title>
        <authorList>
            <person name="Luo J."/>
        </authorList>
    </citation>
    <scope>NUCLEOTIDE SEQUENCE</scope>
    <source>
        <strain evidence="2">BJ2</strain>
        <plasmid evidence="2">plasmindA</plasmid>
    </source>
</reference>
<dbReference type="Gene3D" id="3.50.50.60">
    <property type="entry name" value="FAD/NAD(P)-binding domain"/>
    <property type="match status" value="2"/>
</dbReference>
<evidence type="ECO:0000259" key="1">
    <source>
        <dbReference type="Pfam" id="PF13454"/>
    </source>
</evidence>
<dbReference type="InterPro" id="IPR052189">
    <property type="entry name" value="L-asp_N-monooxygenase_NS-form"/>
</dbReference>
<name>A0AAU7U2K1_9GAMM</name>
<sequence length="471" mass="51586">MQEKAMARVIIVGGGFSGTALAIHLARTSSSRLLITVVEPRANLGGGVAYSTQEPAHRINVPASRMQLSGEEQGAFDRWYRQQPECSLDSVAHCEDGAVYPQRSLFGRYLVEQFAQAAQAYPHVTLRHVQASAVAWEGEQLLLSNGETLRGDVLALAISHPPPSLPRALQPFSAHPALIANPWQHGVLDAIDPQSSVAIIGTGLSMADVVASLGTRQHRGPLIAFSRRGQLSRDNLSGEWPEWMLAPQQASSARLWLRHIRAEVARAAEQDLPWQRVLDQVRVQGQDIWQSLPLREQQRFVRHLRSWWDVHRYRIAPQVSAVISARRQQGSLKVLAARLSDISDVGRQLDITLRTREGASETHRLDHLIVTTGPGHEALTASQPLLQSLSQQGLIRADLLGFGIDVDSQSHTLNVTGQPNARLFVVGPAARARFGELMGLPQVADHAAAVAKHILQELQIAPAERCPPSAL</sequence>
<geneLocation type="plasmid" evidence="2">
    <name>plasmindA</name>
</geneLocation>
<dbReference type="RefSeq" id="WP_350262251.1">
    <property type="nucleotide sequence ID" value="NZ_CP158293.1"/>
</dbReference>
<accession>A0AAU7U2K1</accession>
<keyword evidence="2" id="KW-0614">Plasmid</keyword>
<organism evidence="2">
    <name type="scientific">Pantoea sp. BJ2</name>
    <dbReference type="NCBI Taxonomy" id="3141322"/>
    <lineage>
        <taxon>Bacteria</taxon>
        <taxon>Pseudomonadati</taxon>
        <taxon>Pseudomonadota</taxon>
        <taxon>Gammaproteobacteria</taxon>
        <taxon>Enterobacterales</taxon>
        <taxon>Erwiniaceae</taxon>
        <taxon>Pantoea</taxon>
    </lineage>
</organism>
<dbReference type="PANTHER" id="PTHR40254:SF1">
    <property type="entry name" value="BLR0577 PROTEIN"/>
    <property type="match status" value="1"/>
</dbReference>
<dbReference type="SUPFAM" id="SSF51905">
    <property type="entry name" value="FAD/NAD(P)-binding domain"/>
    <property type="match status" value="2"/>
</dbReference>
<dbReference type="EMBL" id="CP158293">
    <property type="protein sequence ID" value="XBV47082.1"/>
    <property type="molecule type" value="Genomic_DNA"/>
</dbReference>
<gene>
    <name evidence="2" type="ORF">AAF463_19650</name>
</gene>
<feature type="domain" description="FAD-dependent urate hydroxylase HpyO/Asp monooxygenase CreE-like FAD/NAD(P)-binding" evidence="1">
    <location>
        <begin position="10"/>
        <end position="160"/>
    </location>
</feature>
<proteinExistence type="predicted"/>